<sequence length="207" mass="21677">MARYAPALVTTLLMACSTGVLAANSTDLGVRGALVPSSCTPLLSDGGIVDHGKLSVRDLHPDEPTHLHTSSLQMEISCEAPTLFTLTTIDNRAGTSAIHPASHGLGMADEHQKLGSVAFRLYDVIADGQSVLVILSLDGGATWRLSPYLGHLGKTGFASPDNLAAPIAVRKLNARLSAFTTLVPGNDLSKVDDILIDGHATVQVTYL</sequence>
<gene>
    <name evidence="2" type="ORF">F3K53_00505</name>
</gene>
<reference evidence="2 3" key="1">
    <citation type="submission" date="2019-09" db="EMBL/GenBank/DDBJ databases">
        <title>Genomic sequencing of 4 copper resistant soil isolates.</title>
        <authorList>
            <person name="Havryliuk O."/>
        </authorList>
    </citation>
    <scope>NUCLEOTIDE SEQUENCE [LARGE SCALE GENOMIC DNA]</scope>
    <source>
        <strain evidence="2 3">UKR4</strain>
    </source>
</reference>
<feature type="chain" id="PRO_5024277595" evidence="1">
    <location>
        <begin position="23"/>
        <end position="207"/>
    </location>
</feature>
<accession>A0A5M8G0B2</accession>
<dbReference type="RefSeq" id="WP_150055228.1">
    <property type="nucleotide sequence ID" value="NZ_VWXT01000012.1"/>
</dbReference>
<organism evidence="2 3">
    <name type="scientific">Pseudomonas veronii</name>
    <dbReference type="NCBI Taxonomy" id="76761"/>
    <lineage>
        <taxon>Bacteria</taxon>
        <taxon>Pseudomonadati</taxon>
        <taxon>Pseudomonadota</taxon>
        <taxon>Gammaproteobacteria</taxon>
        <taxon>Pseudomonadales</taxon>
        <taxon>Pseudomonadaceae</taxon>
        <taxon>Pseudomonas</taxon>
    </lineage>
</organism>
<dbReference type="InterPro" id="IPR010546">
    <property type="entry name" value="DUF1120"/>
</dbReference>
<dbReference type="Proteomes" id="UP000323909">
    <property type="component" value="Unassembled WGS sequence"/>
</dbReference>
<dbReference type="EMBL" id="VWXT01000012">
    <property type="protein sequence ID" value="KAA6189437.1"/>
    <property type="molecule type" value="Genomic_DNA"/>
</dbReference>
<evidence type="ECO:0000313" key="3">
    <source>
        <dbReference type="Proteomes" id="UP000323909"/>
    </source>
</evidence>
<proteinExistence type="predicted"/>
<dbReference type="AlphaFoldDB" id="A0A5M8G0B2"/>
<feature type="signal peptide" evidence="1">
    <location>
        <begin position="1"/>
        <end position="22"/>
    </location>
</feature>
<keyword evidence="1" id="KW-0732">Signal</keyword>
<protein>
    <submittedName>
        <fullName evidence="2">DUF1120 domain-containing protein</fullName>
    </submittedName>
</protein>
<dbReference type="Pfam" id="PF06551">
    <property type="entry name" value="DUF1120"/>
    <property type="match status" value="1"/>
</dbReference>
<dbReference type="PROSITE" id="PS51257">
    <property type="entry name" value="PROKAR_LIPOPROTEIN"/>
    <property type="match status" value="1"/>
</dbReference>
<name>A0A5M8G0B2_PSEVE</name>
<evidence type="ECO:0000313" key="2">
    <source>
        <dbReference type="EMBL" id="KAA6189437.1"/>
    </source>
</evidence>
<comment type="caution">
    <text evidence="2">The sequence shown here is derived from an EMBL/GenBank/DDBJ whole genome shotgun (WGS) entry which is preliminary data.</text>
</comment>
<evidence type="ECO:0000256" key="1">
    <source>
        <dbReference type="SAM" id="SignalP"/>
    </source>
</evidence>